<dbReference type="EMBL" id="JAQJJC010000004">
    <property type="protein sequence ID" value="MDN5113848.1"/>
    <property type="molecule type" value="Genomic_DNA"/>
</dbReference>
<dbReference type="Proteomes" id="UP001170713">
    <property type="component" value="Unassembled WGS sequence"/>
</dbReference>
<dbReference type="AlphaFoldDB" id="A0AAW7Q407"/>
<accession>A0AAW7Q407</accession>
<protein>
    <submittedName>
        <fullName evidence="2">Uncharacterized protein</fullName>
    </submittedName>
</protein>
<dbReference type="RefSeq" id="WP_301342704.1">
    <property type="nucleotide sequence ID" value="NZ_JAQJJC010000004.1"/>
</dbReference>
<reference evidence="2" key="1">
    <citation type="journal article" date="2023" name="Microorganisms">
        <title>Genomic Characterization of Arcobacter butzleri Strains Isolated from Various Sources in Lithuania.</title>
        <authorList>
            <person name="Uljanovas D."/>
            <person name="Golz G."/>
            <person name="Fleischmann S."/>
            <person name="Kudirkiene E."/>
            <person name="Kasetiene N."/>
            <person name="Grineviciene A."/>
            <person name="Tamuleviciene E."/>
            <person name="Aksomaitiene J."/>
            <person name="Alter T."/>
            <person name="Malakauskas M."/>
        </authorList>
    </citation>
    <scope>NUCLEOTIDE SEQUENCE</scope>
    <source>
        <strain evidence="2">W48</strain>
    </source>
</reference>
<proteinExistence type="predicted"/>
<comment type="caution">
    <text evidence="2">The sequence shown here is derived from an EMBL/GenBank/DDBJ whole genome shotgun (WGS) entry which is preliminary data.</text>
</comment>
<evidence type="ECO:0000313" key="3">
    <source>
        <dbReference type="Proteomes" id="UP001170713"/>
    </source>
</evidence>
<keyword evidence="1" id="KW-0732">Signal</keyword>
<feature type="signal peptide" evidence="1">
    <location>
        <begin position="1"/>
        <end position="17"/>
    </location>
</feature>
<evidence type="ECO:0000313" key="2">
    <source>
        <dbReference type="EMBL" id="MDN5113848.1"/>
    </source>
</evidence>
<organism evidence="2 3">
    <name type="scientific">Aliarcobacter butzleri</name>
    <dbReference type="NCBI Taxonomy" id="28197"/>
    <lineage>
        <taxon>Bacteria</taxon>
        <taxon>Pseudomonadati</taxon>
        <taxon>Campylobacterota</taxon>
        <taxon>Epsilonproteobacteria</taxon>
        <taxon>Campylobacterales</taxon>
        <taxon>Arcobacteraceae</taxon>
        <taxon>Aliarcobacter</taxon>
    </lineage>
</organism>
<name>A0AAW7Q407_9BACT</name>
<evidence type="ECO:0000256" key="1">
    <source>
        <dbReference type="SAM" id="SignalP"/>
    </source>
</evidence>
<sequence>MKKILIVLGFSTIFAFANESQIQVAQIPTGCIETKLSEATSMLSCPSAEYKATFNISYGKRAISDKVMIEKISEVKPIIIQQIK</sequence>
<gene>
    <name evidence="2" type="ORF">PJV88_04240</name>
</gene>
<feature type="chain" id="PRO_5043936380" evidence="1">
    <location>
        <begin position="18"/>
        <end position="84"/>
    </location>
</feature>
<reference evidence="2" key="2">
    <citation type="submission" date="2023-01" db="EMBL/GenBank/DDBJ databases">
        <authorList>
            <person name="Uljanovas D."/>
        </authorList>
    </citation>
    <scope>NUCLEOTIDE SEQUENCE</scope>
    <source>
        <strain evidence="2">W48</strain>
    </source>
</reference>